<evidence type="ECO:0000313" key="2">
    <source>
        <dbReference type="Proteomes" id="UP000014073"/>
    </source>
</evidence>
<protein>
    <submittedName>
        <fullName evidence="1">Uncharacterized protein</fullName>
    </submittedName>
</protein>
<reference evidence="1 2" key="1">
    <citation type="submission" date="2008-12" db="EMBL/GenBank/DDBJ databases">
        <authorList>
            <person name="Fulton L."/>
            <person name="Clifton S."/>
            <person name="Fulton B."/>
            <person name="Xu J."/>
            <person name="Minx P."/>
            <person name="Pepin K.H."/>
            <person name="Johnson M."/>
            <person name="Bhonagiri V."/>
            <person name="Nash W.E."/>
            <person name="Mardis E.R."/>
            <person name="Wilson R.K."/>
        </authorList>
    </citation>
    <scope>NUCLEOTIDE SEQUENCE [LARGE SCALE GENOMIC DNA]</scope>
    <source>
        <strain evidence="1 2">DSM 18228</strain>
    </source>
</reference>
<accession>S0F8F9</accession>
<gene>
    <name evidence="1" type="ORF">BACCOPRO_02110</name>
</gene>
<proteinExistence type="predicted"/>
<evidence type="ECO:0000313" key="1">
    <source>
        <dbReference type="EMBL" id="EEF76604.1"/>
    </source>
</evidence>
<comment type="caution">
    <text evidence="1">The sequence shown here is derived from an EMBL/GenBank/DDBJ whole genome shotgun (WGS) entry which is preliminary data.</text>
</comment>
<dbReference type="STRING" id="547042.BACCOPRO_02110"/>
<name>S0F8F9_9BACT</name>
<dbReference type="Proteomes" id="UP000014073">
    <property type="component" value="Unassembled WGS sequence"/>
</dbReference>
<dbReference type="HOGENOM" id="CLU_3195994_0_0_10"/>
<dbReference type="EMBL" id="ACBW01000147">
    <property type="protein sequence ID" value="EEF76604.1"/>
    <property type="molecule type" value="Genomic_DNA"/>
</dbReference>
<sequence>MILCSSPIAVNTSLPADQISAFSLFLSFSLSVYKSIGAFRPHSCY</sequence>
<organism evidence="1 2">
    <name type="scientific">Phocaeicola coprophilus DSM 18228 = JCM 13818</name>
    <dbReference type="NCBI Taxonomy" id="547042"/>
    <lineage>
        <taxon>Bacteria</taxon>
        <taxon>Pseudomonadati</taxon>
        <taxon>Bacteroidota</taxon>
        <taxon>Bacteroidia</taxon>
        <taxon>Bacteroidales</taxon>
        <taxon>Bacteroidaceae</taxon>
        <taxon>Phocaeicola</taxon>
    </lineage>
</organism>
<dbReference type="AlphaFoldDB" id="S0F8F9"/>
<keyword evidence="2" id="KW-1185">Reference proteome</keyword>